<dbReference type="Proteomes" id="UP000828390">
    <property type="component" value="Unassembled WGS sequence"/>
</dbReference>
<organism evidence="1 2">
    <name type="scientific">Dreissena polymorpha</name>
    <name type="common">Zebra mussel</name>
    <name type="synonym">Mytilus polymorpha</name>
    <dbReference type="NCBI Taxonomy" id="45954"/>
    <lineage>
        <taxon>Eukaryota</taxon>
        <taxon>Metazoa</taxon>
        <taxon>Spiralia</taxon>
        <taxon>Lophotrochozoa</taxon>
        <taxon>Mollusca</taxon>
        <taxon>Bivalvia</taxon>
        <taxon>Autobranchia</taxon>
        <taxon>Heteroconchia</taxon>
        <taxon>Euheterodonta</taxon>
        <taxon>Imparidentia</taxon>
        <taxon>Neoheterodontei</taxon>
        <taxon>Myida</taxon>
        <taxon>Dreissenoidea</taxon>
        <taxon>Dreissenidae</taxon>
        <taxon>Dreissena</taxon>
    </lineage>
</organism>
<dbReference type="EMBL" id="JAIWYP010000006">
    <property type="protein sequence ID" value="KAH3808200.1"/>
    <property type="molecule type" value="Genomic_DNA"/>
</dbReference>
<evidence type="ECO:0000313" key="2">
    <source>
        <dbReference type="Proteomes" id="UP000828390"/>
    </source>
</evidence>
<reference evidence="1" key="1">
    <citation type="journal article" date="2019" name="bioRxiv">
        <title>The Genome of the Zebra Mussel, Dreissena polymorpha: A Resource for Invasive Species Research.</title>
        <authorList>
            <person name="McCartney M.A."/>
            <person name="Auch B."/>
            <person name="Kono T."/>
            <person name="Mallez S."/>
            <person name="Zhang Y."/>
            <person name="Obille A."/>
            <person name="Becker A."/>
            <person name="Abrahante J.E."/>
            <person name="Garbe J."/>
            <person name="Badalamenti J.P."/>
            <person name="Herman A."/>
            <person name="Mangelson H."/>
            <person name="Liachko I."/>
            <person name="Sullivan S."/>
            <person name="Sone E.D."/>
            <person name="Koren S."/>
            <person name="Silverstein K.A.T."/>
            <person name="Beckman K.B."/>
            <person name="Gohl D.M."/>
        </authorList>
    </citation>
    <scope>NUCLEOTIDE SEQUENCE</scope>
    <source>
        <strain evidence="1">Duluth1</strain>
        <tissue evidence="1">Whole animal</tissue>
    </source>
</reference>
<comment type="caution">
    <text evidence="1">The sequence shown here is derived from an EMBL/GenBank/DDBJ whole genome shotgun (WGS) entry which is preliminary data.</text>
</comment>
<keyword evidence="2" id="KW-1185">Reference proteome</keyword>
<name>A0A9D4G413_DREPO</name>
<dbReference type="AlphaFoldDB" id="A0A9D4G413"/>
<evidence type="ECO:0000313" key="1">
    <source>
        <dbReference type="EMBL" id="KAH3808200.1"/>
    </source>
</evidence>
<gene>
    <name evidence="1" type="ORF">DPMN_136553</name>
</gene>
<sequence length="104" mass="11562">MRLAKFENLLQFLITNLKCCRPASIPTCKTSNAEMGLKPYSASVAQEKSAHLRSLLMSYNECTAARTFSQAFTMKKILTGTTALLERDESSLLEENRHDGTSIS</sequence>
<accession>A0A9D4G413</accession>
<reference evidence="1" key="2">
    <citation type="submission" date="2020-11" db="EMBL/GenBank/DDBJ databases">
        <authorList>
            <person name="McCartney M.A."/>
            <person name="Auch B."/>
            <person name="Kono T."/>
            <person name="Mallez S."/>
            <person name="Becker A."/>
            <person name="Gohl D.M."/>
            <person name="Silverstein K.A.T."/>
            <person name="Koren S."/>
            <person name="Bechman K.B."/>
            <person name="Herman A."/>
            <person name="Abrahante J.E."/>
            <person name="Garbe J."/>
        </authorList>
    </citation>
    <scope>NUCLEOTIDE SEQUENCE</scope>
    <source>
        <strain evidence="1">Duluth1</strain>
        <tissue evidence="1">Whole animal</tissue>
    </source>
</reference>
<protein>
    <submittedName>
        <fullName evidence="1">Uncharacterized protein</fullName>
    </submittedName>
</protein>
<proteinExistence type="predicted"/>